<comment type="caution">
    <text evidence="4">The sequence shown here is derived from an EMBL/GenBank/DDBJ whole genome shotgun (WGS) entry which is preliminary data.</text>
</comment>
<evidence type="ECO:0000313" key="5">
    <source>
        <dbReference type="Proteomes" id="UP000647172"/>
    </source>
</evidence>
<dbReference type="EMBL" id="BOMQ01000025">
    <property type="protein sequence ID" value="GIE48456.1"/>
    <property type="molecule type" value="Genomic_DNA"/>
</dbReference>
<accession>A0A919MKF1</accession>
<evidence type="ECO:0000256" key="2">
    <source>
        <dbReference type="SAM" id="Phobius"/>
    </source>
</evidence>
<name>A0A919MKF1_9ACTN</name>
<feature type="chain" id="PRO_5037943907" description="LPXTG-motif cell wall anchor domain-containing protein" evidence="3">
    <location>
        <begin position="34"/>
        <end position="286"/>
    </location>
</feature>
<dbReference type="AlphaFoldDB" id="A0A919MKF1"/>
<evidence type="ECO:0000256" key="1">
    <source>
        <dbReference type="SAM" id="MobiDB-lite"/>
    </source>
</evidence>
<keyword evidence="2" id="KW-0812">Transmembrane</keyword>
<reference evidence="4" key="1">
    <citation type="submission" date="2021-01" db="EMBL/GenBank/DDBJ databases">
        <title>Whole genome shotgun sequence of Actinoplanes nipponensis NBRC 14063.</title>
        <authorList>
            <person name="Komaki H."/>
            <person name="Tamura T."/>
        </authorList>
    </citation>
    <scope>NUCLEOTIDE SEQUENCE</scope>
    <source>
        <strain evidence="4">NBRC 14063</strain>
    </source>
</reference>
<sequence>MLVGSPVVKTILHALGAALVTAGVLAIPSAAQAAEDVPLFGALTERDKNNNSVVYPIQRGETIPVVLGVTNRGTAPSAGVVVNIRVFNDLNLPRTFTNCRYYTDSNLDGAYCEFDRELPVGGTYALSPFQVSAEPKAEDFTSSVVFQWFPKDWADKQGGIEKLAGNAGGPGGTPEAGSGGELTLQPQELPVPEQTQRVGFAYVALKTPPTSPTATPTSTPTSAPTATPTGTVAAPATTPPADGGGEGGGLPVTGLNIAAVAGAGVLLLLAGVLAFLFTRRRNKFTA</sequence>
<feature type="signal peptide" evidence="3">
    <location>
        <begin position="1"/>
        <end position="33"/>
    </location>
</feature>
<feature type="compositionally biased region" description="Low complexity" evidence="1">
    <location>
        <begin position="212"/>
        <end position="241"/>
    </location>
</feature>
<keyword evidence="5" id="KW-1185">Reference proteome</keyword>
<evidence type="ECO:0008006" key="6">
    <source>
        <dbReference type="Google" id="ProtNLM"/>
    </source>
</evidence>
<dbReference type="Proteomes" id="UP000647172">
    <property type="component" value="Unassembled WGS sequence"/>
</dbReference>
<gene>
    <name evidence="4" type="ORF">Ani05nite_19900</name>
</gene>
<keyword evidence="2" id="KW-1133">Transmembrane helix</keyword>
<evidence type="ECO:0000313" key="4">
    <source>
        <dbReference type="EMBL" id="GIE48456.1"/>
    </source>
</evidence>
<keyword evidence="2" id="KW-0472">Membrane</keyword>
<feature type="transmembrane region" description="Helical" evidence="2">
    <location>
        <begin position="257"/>
        <end position="277"/>
    </location>
</feature>
<keyword evidence="3" id="KW-0732">Signal</keyword>
<feature type="region of interest" description="Disordered" evidence="1">
    <location>
        <begin position="207"/>
        <end position="247"/>
    </location>
</feature>
<protein>
    <recommendedName>
        <fullName evidence="6">LPXTG-motif cell wall anchor domain-containing protein</fullName>
    </recommendedName>
</protein>
<feature type="region of interest" description="Disordered" evidence="1">
    <location>
        <begin position="161"/>
        <end position="184"/>
    </location>
</feature>
<feature type="compositionally biased region" description="Gly residues" evidence="1">
    <location>
        <begin position="166"/>
        <end position="180"/>
    </location>
</feature>
<organism evidence="4 5">
    <name type="scientific">Actinoplanes nipponensis</name>
    <dbReference type="NCBI Taxonomy" id="135950"/>
    <lineage>
        <taxon>Bacteria</taxon>
        <taxon>Bacillati</taxon>
        <taxon>Actinomycetota</taxon>
        <taxon>Actinomycetes</taxon>
        <taxon>Micromonosporales</taxon>
        <taxon>Micromonosporaceae</taxon>
        <taxon>Actinoplanes</taxon>
    </lineage>
</organism>
<proteinExistence type="predicted"/>
<evidence type="ECO:0000256" key="3">
    <source>
        <dbReference type="SAM" id="SignalP"/>
    </source>
</evidence>